<reference evidence="5" key="1">
    <citation type="journal article" date="2022" name="Microorganisms">
        <title>Antibiotic Susceptibility, Resistance Gene Determinants and Corresponding Genomic Regions in Lactobacillus amylovorus Isolates Derived from Wild Boars and Domestic Pigs.</title>
        <authorList>
            <person name="Moravkova M."/>
            <person name="Kostovova I."/>
            <person name="Kavanova K."/>
            <person name="Pechar R."/>
            <person name="Stanek S."/>
            <person name="Brychta A."/>
            <person name="Zeman M."/>
            <person name="Kubasova T."/>
        </authorList>
    </citation>
    <scope>NUCLEOTIDE SEQUENCE</scope>
    <source>
        <strain evidence="5">M490A</strain>
    </source>
</reference>
<keyword evidence="2" id="KW-0238">DNA-binding</keyword>
<dbReference type="Gene3D" id="1.10.443.10">
    <property type="entry name" value="Intergrase catalytic core"/>
    <property type="match status" value="1"/>
</dbReference>
<comment type="caution">
    <text evidence="5">The sequence shown here is derived from an EMBL/GenBank/DDBJ whole genome shotgun (WGS) entry which is preliminary data.</text>
</comment>
<dbReference type="InterPro" id="IPR011010">
    <property type="entry name" value="DNA_brk_join_enz"/>
</dbReference>
<dbReference type="AlphaFoldDB" id="A0A9X4AAT4"/>
<dbReference type="InterPro" id="IPR002104">
    <property type="entry name" value="Integrase_catalytic"/>
</dbReference>
<dbReference type="SUPFAM" id="SSF56349">
    <property type="entry name" value="DNA breaking-rejoining enzymes"/>
    <property type="match status" value="1"/>
</dbReference>
<dbReference type="PANTHER" id="PTHR30349:SF64">
    <property type="entry name" value="PROPHAGE INTEGRASE INTD-RELATED"/>
    <property type="match status" value="1"/>
</dbReference>
<dbReference type="CDD" id="cd01189">
    <property type="entry name" value="INT_ICEBs1_C_like"/>
    <property type="match status" value="1"/>
</dbReference>
<dbReference type="InterPro" id="IPR050090">
    <property type="entry name" value="Tyrosine_recombinase_XerCD"/>
</dbReference>
<dbReference type="Proteomes" id="UP001141981">
    <property type="component" value="Unassembled WGS sequence"/>
</dbReference>
<comment type="similarity">
    <text evidence="1">Belongs to the 'phage' integrase family.</text>
</comment>
<protein>
    <submittedName>
        <fullName evidence="5">Site-specific integrase</fullName>
    </submittedName>
</protein>
<evidence type="ECO:0000256" key="2">
    <source>
        <dbReference type="ARBA" id="ARBA00023125"/>
    </source>
</evidence>
<evidence type="ECO:0000259" key="4">
    <source>
        <dbReference type="PROSITE" id="PS51898"/>
    </source>
</evidence>
<reference evidence="5" key="2">
    <citation type="submission" date="2022-10" db="EMBL/GenBank/DDBJ databases">
        <authorList>
            <person name="Kostovova I."/>
            <person name="Moravkova M."/>
            <person name="Pechar R."/>
        </authorList>
    </citation>
    <scope>NUCLEOTIDE SEQUENCE</scope>
    <source>
        <strain evidence="5">M490A</strain>
    </source>
</reference>
<dbReference type="PANTHER" id="PTHR30349">
    <property type="entry name" value="PHAGE INTEGRASE-RELATED"/>
    <property type="match status" value="1"/>
</dbReference>
<dbReference type="PROSITE" id="PS51898">
    <property type="entry name" value="TYR_RECOMBINASE"/>
    <property type="match status" value="1"/>
</dbReference>
<gene>
    <name evidence="5" type="ORF">ODU72_03140</name>
</gene>
<dbReference type="Gene3D" id="1.10.150.130">
    <property type="match status" value="1"/>
</dbReference>
<dbReference type="Pfam" id="PF00589">
    <property type="entry name" value="Phage_integrase"/>
    <property type="match status" value="1"/>
</dbReference>
<sequence length="399" mass="46344">MVKKYSIWVEDLPNGKYKFNQKYADPLRSTADHIVLRKVSVTLTKKTAQAKRKAEEILAKKINKKVQASHPNESDILFADLTDKYLEYLKDTDQPYNTRNAAIYQMNAFKKEFDKKTVAKNITTPMVNNYLEKCLYKDNLANKTVKTRKFFLSAVFEYGISHGFLTTNPTTNAKIKYKDETERKKERIENKYLTDDELRTVLLYIKDVLHRQDYYDLLRFLSLTGMRISEAAALTNKDIVKDSSGIWVAKVVGNNNYKVGAIYREEGGDRNIKDTRTKTPAGFRAVYLNKEAVKICKRNMKHEPRLLLNAKSPNQGVWNHVAIYSFLRRVGRELGIPKRLSSHFFRHTYISKLSELHVPLNVIMQQVGQADSEVTKQIYTHVTQNERVYLQEQLSKLKL</sequence>
<accession>A0A9X4AAT4</accession>
<evidence type="ECO:0000313" key="5">
    <source>
        <dbReference type="EMBL" id="MDB6257679.1"/>
    </source>
</evidence>
<dbReference type="InterPro" id="IPR010998">
    <property type="entry name" value="Integrase_recombinase_N"/>
</dbReference>
<name>A0A9X4AAT4_LACAM</name>
<dbReference type="RefSeq" id="WP_271863856.1">
    <property type="nucleotide sequence ID" value="NZ_JAOTGR010000001.1"/>
</dbReference>
<evidence type="ECO:0000256" key="3">
    <source>
        <dbReference type="ARBA" id="ARBA00023172"/>
    </source>
</evidence>
<evidence type="ECO:0000313" key="6">
    <source>
        <dbReference type="Proteomes" id="UP001141981"/>
    </source>
</evidence>
<feature type="domain" description="Tyr recombinase" evidence="4">
    <location>
        <begin position="188"/>
        <end position="393"/>
    </location>
</feature>
<dbReference type="GO" id="GO:0003677">
    <property type="term" value="F:DNA binding"/>
    <property type="evidence" value="ECO:0007669"/>
    <property type="project" value="UniProtKB-KW"/>
</dbReference>
<dbReference type="GO" id="GO:0015074">
    <property type="term" value="P:DNA integration"/>
    <property type="evidence" value="ECO:0007669"/>
    <property type="project" value="InterPro"/>
</dbReference>
<dbReference type="EMBL" id="JAOTGY010000004">
    <property type="protein sequence ID" value="MDB6257679.1"/>
    <property type="molecule type" value="Genomic_DNA"/>
</dbReference>
<proteinExistence type="inferred from homology"/>
<dbReference type="InterPro" id="IPR013762">
    <property type="entry name" value="Integrase-like_cat_sf"/>
</dbReference>
<evidence type="ECO:0000256" key="1">
    <source>
        <dbReference type="ARBA" id="ARBA00008857"/>
    </source>
</evidence>
<dbReference type="GO" id="GO:0006310">
    <property type="term" value="P:DNA recombination"/>
    <property type="evidence" value="ECO:0007669"/>
    <property type="project" value="UniProtKB-KW"/>
</dbReference>
<organism evidence="5 6">
    <name type="scientific">Lactobacillus amylovorus</name>
    <dbReference type="NCBI Taxonomy" id="1604"/>
    <lineage>
        <taxon>Bacteria</taxon>
        <taxon>Bacillati</taxon>
        <taxon>Bacillota</taxon>
        <taxon>Bacilli</taxon>
        <taxon>Lactobacillales</taxon>
        <taxon>Lactobacillaceae</taxon>
        <taxon>Lactobacillus</taxon>
    </lineage>
</organism>
<keyword evidence="3" id="KW-0233">DNA recombination</keyword>